<dbReference type="EMBL" id="CP020474">
    <property type="protein sequence ID" value="ARE82612.1"/>
    <property type="molecule type" value="Genomic_DNA"/>
</dbReference>
<feature type="transmembrane region" description="Helical" evidence="2">
    <location>
        <begin position="28"/>
        <end position="51"/>
    </location>
</feature>
<keyword evidence="5" id="KW-1185">Reference proteome</keyword>
<dbReference type="InterPro" id="IPR058625">
    <property type="entry name" value="MdtA-like_BSH"/>
</dbReference>
<evidence type="ECO:0000256" key="2">
    <source>
        <dbReference type="SAM" id="Phobius"/>
    </source>
</evidence>
<accession>A0A1V0RLY7</accession>
<evidence type="ECO:0000256" key="1">
    <source>
        <dbReference type="SAM" id="Coils"/>
    </source>
</evidence>
<evidence type="ECO:0000313" key="5">
    <source>
        <dbReference type="Proteomes" id="UP000192273"/>
    </source>
</evidence>
<dbReference type="InterPro" id="IPR050393">
    <property type="entry name" value="MFP_Efflux_Pump"/>
</dbReference>
<dbReference type="RefSeq" id="WP_008280614.1">
    <property type="nucleotide sequence ID" value="NZ_CP020474.1"/>
</dbReference>
<sequence>MIELLLTSFPVIIRYFQLKRRGEAMTVWNMRTAVLIWAVLAFLLFLLIFYFHPKSYSGIVPFRTISVVSQASGPVTAINVINGQRVEAGDLLFQVDDRAQRAALEQAEAEFAKISAAETKAAETLKVAQASVAEAEASLDKLRVDLDNALTLVTRNVGTRDAVRQLESSVAIAEAGVAAAEAQVALAQTDISQTLPAQRRAAEAALHSAQVALAQTEVHAYTGGVVTQLAMSLGSPASTLILSPAMVIIPDRPQGTPVRTVAGFSQVANSTIYEGMPAEIACDSNISLSFRDAVLPARVVSVQPAISTGQIVPGGRLMDPAEMLRRGSILVYFELAHPEHEKIMLDGSGCMIQTYTSNLPGFFGHVIAATGVVKAVGLRIKVWGSLVSGVGLAGGGGH</sequence>
<keyword evidence="2" id="KW-0812">Transmembrane</keyword>
<dbReference type="PANTHER" id="PTHR30367:SF12">
    <property type="entry name" value="P-HYDROXYBENZOIC ACID EFFLUX PUMP SUBUNIT AAEA"/>
    <property type="match status" value="1"/>
</dbReference>
<keyword evidence="2" id="KW-1133">Transmembrane helix</keyword>
<dbReference type="SUPFAM" id="SSF111369">
    <property type="entry name" value="HlyD-like secretion proteins"/>
    <property type="match status" value="1"/>
</dbReference>
<reference evidence="4 5" key="1">
    <citation type="submission" date="2017-03" db="EMBL/GenBank/DDBJ databases">
        <title>Genome Sequence of Roseovarius mucosus strain SMR3 Isolated from a culture of the Diatom Skeletonema marinoi.</title>
        <authorList>
            <person name="Topel M."/>
            <person name="Pinder M."/>
            <person name="Johansson O.N."/>
            <person name="Kourtchenko O."/>
            <person name="Godhe A."/>
            <person name="Clarke A.K."/>
        </authorList>
    </citation>
    <scope>NUCLEOTIDE SEQUENCE [LARGE SCALE GENOMIC DNA]</scope>
    <source>
        <strain evidence="4 5">SMR3</strain>
    </source>
</reference>
<gene>
    <name evidence="4" type="primary">yibH</name>
    <name evidence="4" type="ORF">ROSMUCSMR3_01117</name>
</gene>
<dbReference type="PANTHER" id="PTHR30367">
    <property type="entry name" value="P-HYDROXYBENZOIC ACID EFFLUX PUMP SUBUNIT AAEA-RELATED"/>
    <property type="match status" value="1"/>
</dbReference>
<dbReference type="AlphaFoldDB" id="A0A1V0RLY7"/>
<dbReference type="Gene3D" id="2.40.50.100">
    <property type="match status" value="1"/>
</dbReference>
<dbReference type="KEGG" id="rmm:ROSMUCSMR3_01117"/>
<keyword evidence="2" id="KW-0472">Membrane</keyword>
<keyword evidence="1" id="KW-0175">Coiled coil</keyword>
<protein>
    <submittedName>
        <fullName evidence="4">Inner membrane protein YibH</fullName>
    </submittedName>
</protein>
<feature type="domain" description="Multidrug resistance protein MdtA-like barrel-sandwich hybrid" evidence="3">
    <location>
        <begin position="63"/>
        <end position="237"/>
    </location>
</feature>
<dbReference type="Pfam" id="PF25917">
    <property type="entry name" value="BSH_RND"/>
    <property type="match status" value="1"/>
</dbReference>
<organism evidence="4 5">
    <name type="scientific">Roseovarius mucosus</name>
    <dbReference type="NCBI Taxonomy" id="215743"/>
    <lineage>
        <taxon>Bacteria</taxon>
        <taxon>Pseudomonadati</taxon>
        <taxon>Pseudomonadota</taxon>
        <taxon>Alphaproteobacteria</taxon>
        <taxon>Rhodobacterales</taxon>
        <taxon>Roseobacteraceae</taxon>
        <taxon>Roseovarius</taxon>
    </lineage>
</organism>
<proteinExistence type="predicted"/>
<feature type="coiled-coil region" evidence="1">
    <location>
        <begin position="125"/>
        <end position="183"/>
    </location>
</feature>
<evidence type="ECO:0000259" key="3">
    <source>
        <dbReference type="Pfam" id="PF25917"/>
    </source>
</evidence>
<dbReference type="Gene3D" id="1.10.287.470">
    <property type="entry name" value="Helix hairpin bin"/>
    <property type="match status" value="2"/>
</dbReference>
<dbReference type="Proteomes" id="UP000192273">
    <property type="component" value="Chromosome"/>
</dbReference>
<evidence type="ECO:0000313" key="4">
    <source>
        <dbReference type="EMBL" id="ARE82612.1"/>
    </source>
</evidence>
<name>A0A1V0RLY7_9RHOB</name>